<evidence type="ECO:0000313" key="1">
    <source>
        <dbReference type="EMBL" id="EGY29768.1"/>
    </source>
</evidence>
<sequence>METTNRLLDQLSTNRLADKPLANGWPDLTNPDVGSYYKEIYEQWSGELDKEQTDKRKHI</sequence>
<dbReference type="AlphaFoldDB" id="G2GWY4"/>
<organism evidence="1 2">
    <name type="scientific">Candidatus Regiella insecticola 5.15</name>
    <dbReference type="NCBI Taxonomy" id="1005043"/>
    <lineage>
        <taxon>Bacteria</taxon>
        <taxon>Pseudomonadati</taxon>
        <taxon>Pseudomonadota</taxon>
        <taxon>Gammaproteobacteria</taxon>
        <taxon>Enterobacterales</taxon>
        <taxon>Enterobacteriaceae</taxon>
        <taxon>aphid secondary symbionts</taxon>
        <taxon>Candidatus Regiella</taxon>
    </lineage>
</organism>
<dbReference type="RefSeq" id="WP_006705903.1">
    <property type="nucleotide sequence ID" value="NZ_AGCA01000050.1"/>
</dbReference>
<reference evidence="1 2" key="1">
    <citation type="journal article" date="2012" name="Genome Res.">
        <title>Genomic basis of endosymbiont-conferred protection against an insect parasitoid.</title>
        <authorList>
            <person name="Hansen A.K."/>
            <person name="Vorburger C."/>
            <person name="Moran N.A."/>
        </authorList>
    </citation>
    <scope>NUCLEOTIDE SEQUENCE [LARGE SCALE GENOMIC DNA]</scope>
    <source>
        <strain evidence="2">R5.15</strain>
    </source>
</reference>
<keyword evidence="2" id="KW-1185">Reference proteome</keyword>
<dbReference type="Proteomes" id="UP000004116">
    <property type="component" value="Unassembled WGS sequence"/>
</dbReference>
<accession>G2GWY4</accession>
<protein>
    <submittedName>
        <fullName evidence="1">Uncharacterized protein</fullName>
    </submittedName>
</protein>
<dbReference type="EMBL" id="AGCA01000050">
    <property type="protein sequence ID" value="EGY29768.1"/>
    <property type="molecule type" value="Genomic_DNA"/>
</dbReference>
<gene>
    <name evidence="1" type="ORF">Rin_00002710</name>
</gene>
<name>G2GWY4_9ENTR</name>
<evidence type="ECO:0000313" key="2">
    <source>
        <dbReference type="Proteomes" id="UP000004116"/>
    </source>
</evidence>
<proteinExistence type="predicted"/>
<comment type="caution">
    <text evidence="1">The sequence shown here is derived from an EMBL/GenBank/DDBJ whole genome shotgun (WGS) entry which is preliminary data.</text>
</comment>